<dbReference type="EMBL" id="WOFH01000002">
    <property type="protein sequence ID" value="MUN36183.1"/>
    <property type="molecule type" value="Genomic_DNA"/>
</dbReference>
<keyword evidence="4" id="KW-1185">Reference proteome</keyword>
<name>A0A7K1KVX0_9ACTN</name>
<dbReference type="Proteomes" id="UP000432015">
    <property type="component" value="Unassembled WGS sequence"/>
</dbReference>
<reference evidence="3 4" key="1">
    <citation type="submission" date="2019-11" db="EMBL/GenBank/DDBJ databases">
        <authorList>
            <person name="Cao P."/>
        </authorList>
    </citation>
    <scope>NUCLEOTIDE SEQUENCE [LARGE SCALE GENOMIC DNA]</scope>
    <source>
        <strain evidence="3 4">NEAU-AAG5</strain>
    </source>
</reference>
<evidence type="ECO:0000313" key="3">
    <source>
        <dbReference type="EMBL" id="MUN36183.1"/>
    </source>
</evidence>
<protein>
    <submittedName>
        <fullName evidence="3">Alpha/beta fold hydrolase</fullName>
    </submittedName>
</protein>
<evidence type="ECO:0000313" key="4">
    <source>
        <dbReference type="Proteomes" id="UP000432015"/>
    </source>
</evidence>
<dbReference type="Gene3D" id="3.40.50.1820">
    <property type="entry name" value="alpha/beta hydrolase"/>
    <property type="match status" value="1"/>
</dbReference>
<dbReference type="PANTHER" id="PTHR48081:SF13">
    <property type="entry name" value="ALPHA_BETA HYDROLASE"/>
    <property type="match status" value="1"/>
</dbReference>
<dbReference type="PANTHER" id="PTHR48081">
    <property type="entry name" value="AB HYDROLASE SUPERFAMILY PROTEIN C4A8.06C"/>
    <property type="match status" value="1"/>
</dbReference>
<gene>
    <name evidence="3" type="ORF">GNZ18_06175</name>
</gene>
<proteinExistence type="predicted"/>
<organism evidence="3 4">
    <name type="scientific">Actinomadura litoris</name>
    <dbReference type="NCBI Taxonomy" id="2678616"/>
    <lineage>
        <taxon>Bacteria</taxon>
        <taxon>Bacillati</taxon>
        <taxon>Actinomycetota</taxon>
        <taxon>Actinomycetes</taxon>
        <taxon>Streptosporangiales</taxon>
        <taxon>Thermomonosporaceae</taxon>
        <taxon>Actinomadura</taxon>
    </lineage>
</organism>
<dbReference type="SUPFAM" id="SSF53474">
    <property type="entry name" value="alpha/beta-Hydrolases"/>
    <property type="match status" value="1"/>
</dbReference>
<accession>A0A7K1KVX0</accession>
<dbReference type="InterPro" id="IPR050300">
    <property type="entry name" value="GDXG_lipolytic_enzyme"/>
</dbReference>
<evidence type="ECO:0000256" key="1">
    <source>
        <dbReference type="ARBA" id="ARBA00022801"/>
    </source>
</evidence>
<feature type="domain" description="BD-FAE-like" evidence="2">
    <location>
        <begin position="33"/>
        <end position="208"/>
    </location>
</feature>
<dbReference type="Pfam" id="PF20434">
    <property type="entry name" value="BD-FAE"/>
    <property type="match status" value="1"/>
</dbReference>
<dbReference type="GO" id="GO:0016787">
    <property type="term" value="F:hydrolase activity"/>
    <property type="evidence" value="ECO:0007669"/>
    <property type="project" value="UniProtKB-KW"/>
</dbReference>
<dbReference type="AlphaFoldDB" id="A0A7K1KVX0"/>
<dbReference type="InterPro" id="IPR049492">
    <property type="entry name" value="BD-FAE-like_dom"/>
</dbReference>
<evidence type="ECO:0000259" key="2">
    <source>
        <dbReference type="Pfam" id="PF20434"/>
    </source>
</evidence>
<comment type="caution">
    <text evidence="3">The sequence shown here is derived from an EMBL/GenBank/DDBJ whole genome shotgun (WGS) entry which is preliminary data.</text>
</comment>
<sequence>MTSAPEGAYRTVPYGPSPEQFGEYWPGGDGAAAVLIHGGYWRARYRLDLMRLMAADLNARGYAVWNIEYRRMDMPGGGRPGTFDDVSAALDAMAGLGGGAVDPARVALVGHSAGGHLALWAAHRAAGPGRLSPAAVVSLAGVCDLAAAARLGLSDDAVRTLLGGGPDEVPEVYRWADPAALAPIDVPQLVVHGTADEDVPIGLSEAYAEAAGRAATLLTLPDTDHMDVITPGTAAWTRIAEELARLLPPRR</sequence>
<keyword evidence="1 3" id="KW-0378">Hydrolase</keyword>
<dbReference type="InterPro" id="IPR029058">
    <property type="entry name" value="AB_hydrolase_fold"/>
</dbReference>